<evidence type="ECO:0000259" key="3">
    <source>
        <dbReference type="Pfam" id="PF13628"/>
    </source>
</evidence>
<evidence type="ECO:0000256" key="1">
    <source>
        <dbReference type="SAM" id="MobiDB-lite"/>
    </source>
</evidence>
<feature type="domain" description="DUF4142" evidence="3">
    <location>
        <begin position="48"/>
        <end position="182"/>
    </location>
</feature>
<dbReference type="RefSeq" id="WP_071504150.1">
    <property type="nucleotide sequence ID" value="NZ_MORL01000007.1"/>
</dbReference>
<evidence type="ECO:0000313" key="4">
    <source>
        <dbReference type="EMBL" id="OIN58479.1"/>
    </source>
</evidence>
<organism evidence="4 5">
    <name type="scientific">Arsenicibacter rosenii</name>
    <dbReference type="NCBI Taxonomy" id="1750698"/>
    <lineage>
        <taxon>Bacteria</taxon>
        <taxon>Pseudomonadati</taxon>
        <taxon>Bacteroidota</taxon>
        <taxon>Cytophagia</taxon>
        <taxon>Cytophagales</taxon>
        <taxon>Spirosomataceae</taxon>
        <taxon>Arsenicibacter</taxon>
    </lineage>
</organism>
<feature type="signal peptide" evidence="2">
    <location>
        <begin position="1"/>
        <end position="19"/>
    </location>
</feature>
<feature type="chain" id="PRO_5010226179" evidence="2">
    <location>
        <begin position="20"/>
        <end position="187"/>
    </location>
</feature>
<accession>A0A1S2VIA9</accession>
<gene>
    <name evidence="4" type="ORF">BLX24_15615</name>
</gene>
<dbReference type="Pfam" id="PF13628">
    <property type="entry name" value="DUF4142"/>
    <property type="match status" value="1"/>
</dbReference>
<keyword evidence="2" id="KW-0732">Signal</keyword>
<keyword evidence="5" id="KW-1185">Reference proteome</keyword>
<dbReference type="Gene3D" id="1.20.1260.10">
    <property type="match status" value="1"/>
</dbReference>
<reference evidence="4 5" key="1">
    <citation type="submission" date="2016-10" db="EMBL/GenBank/DDBJ databases">
        <title>Arsenicibacter rosenii gen. nov., sp. nov., an efficient arsenic-methylating bacterium isolated from an arsenic-contaminated paddy soil.</title>
        <authorList>
            <person name="Huang K."/>
        </authorList>
    </citation>
    <scope>NUCLEOTIDE SEQUENCE [LARGE SCALE GENOMIC DNA]</scope>
    <source>
        <strain evidence="4 5">SM-1</strain>
    </source>
</reference>
<dbReference type="Proteomes" id="UP000181790">
    <property type="component" value="Unassembled WGS sequence"/>
</dbReference>
<dbReference type="EMBL" id="MORL01000007">
    <property type="protein sequence ID" value="OIN58479.1"/>
    <property type="molecule type" value="Genomic_DNA"/>
</dbReference>
<dbReference type="InterPro" id="IPR012347">
    <property type="entry name" value="Ferritin-like"/>
</dbReference>
<evidence type="ECO:0000313" key="5">
    <source>
        <dbReference type="Proteomes" id="UP000181790"/>
    </source>
</evidence>
<sequence length="187" mass="20902">MKRVTLLFIFSLGVFTFQACSSESKKNEDSVEQAEDMNEAKEPTQDDDDSEFAVKAASGGMMEVELGRLAQEKAQSQAVKDFGAMMVEDHSKANEELKTLATSKNITLPSTMGEDHQKHVDELSKLSGAEFDKKYVKMMVDDHKEDIDHFKEAADDAKDMEIKAFAAKTLPTLQKHYDAIKNIDKAM</sequence>
<dbReference type="OrthoDB" id="883203at2"/>
<dbReference type="AlphaFoldDB" id="A0A1S2VIA9"/>
<protein>
    <submittedName>
        <fullName evidence="4">DUF305 domain-containing protein</fullName>
    </submittedName>
</protein>
<dbReference type="PANTHER" id="PTHR38593:SF1">
    <property type="entry name" value="BLR2558 PROTEIN"/>
    <property type="match status" value="1"/>
</dbReference>
<comment type="caution">
    <text evidence="4">The sequence shown here is derived from an EMBL/GenBank/DDBJ whole genome shotgun (WGS) entry which is preliminary data.</text>
</comment>
<feature type="region of interest" description="Disordered" evidence="1">
    <location>
        <begin position="23"/>
        <end position="50"/>
    </location>
</feature>
<dbReference type="InterPro" id="IPR025419">
    <property type="entry name" value="DUF4142"/>
</dbReference>
<name>A0A1S2VIA9_9BACT</name>
<dbReference type="PROSITE" id="PS51257">
    <property type="entry name" value="PROKAR_LIPOPROTEIN"/>
    <property type="match status" value="1"/>
</dbReference>
<proteinExistence type="predicted"/>
<dbReference type="PANTHER" id="PTHR38593">
    <property type="entry name" value="BLR2558 PROTEIN"/>
    <property type="match status" value="1"/>
</dbReference>
<evidence type="ECO:0000256" key="2">
    <source>
        <dbReference type="SAM" id="SignalP"/>
    </source>
</evidence>